<organism evidence="2 3">
    <name type="scientific">Clostridium gelidum</name>
    <dbReference type="NCBI Taxonomy" id="704125"/>
    <lineage>
        <taxon>Bacteria</taxon>
        <taxon>Bacillati</taxon>
        <taxon>Bacillota</taxon>
        <taxon>Clostridia</taxon>
        <taxon>Eubacteriales</taxon>
        <taxon>Clostridiaceae</taxon>
        <taxon>Clostridium</taxon>
    </lineage>
</organism>
<dbReference type="InterPro" id="IPR011051">
    <property type="entry name" value="RmlC_Cupin_sf"/>
</dbReference>
<evidence type="ECO:0000313" key="2">
    <source>
        <dbReference type="EMBL" id="BCZ47051.1"/>
    </source>
</evidence>
<proteinExistence type="predicted"/>
<dbReference type="Gene3D" id="2.60.120.10">
    <property type="entry name" value="Jelly Rolls"/>
    <property type="match status" value="1"/>
</dbReference>
<sequence length="117" mass="13638">MEDFPSFMKKEMNKVPSEQQNTSDIDGYYFEGKDGSQMAFWTYYSDRESKEQTHEFDEYTVCVAGQYTEIFDGIEHVLNPGDELLVPNGIPHHGKCIVQVLGQFMHLGEKEFRMIDR</sequence>
<reference evidence="3" key="1">
    <citation type="submission" date="2021-07" db="EMBL/GenBank/DDBJ databases">
        <title>Complete genome sequencing of a Clostridium isolate.</title>
        <authorList>
            <person name="Ueki A."/>
            <person name="Tonouchi A."/>
        </authorList>
    </citation>
    <scope>NUCLEOTIDE SEQUENCE [LARGE SCALE GENOMIC DNA]</scope>
    <source>
        <strain evidence="3">C5S11</strain>
    </source>
</reference>
<dbReference type="RefSeq" id="WP_311196370.1">
    <property type="nucleotide sequence ID" value="NZ_AP024849.1"/>
</dbReference>
<dbReference type="EMBL" id="AP024849">
    <property type="protein sequence ID" value="BCZ47051.1"/>
    <property type="molecule type" value="Genomic_DNA"/>
</dbReference>
<name>A0ABM7T7W9_9CLOT</name>
<keyword evidence="3" id="KW-1185">Reference proteome</keyword>
<dbReference type="SUPFAM" id="SSF51182">
    <property type="entry name" value="RmlC-like cupins"/>
    <property type="match status" value="1"/>
</dbReference>
<evidence type="ECO:0000256" key="1">
    <source>
        <dbReference type="SAM" id="MobiDB-lite"/>
    </source>
</evidence>
<protein>
    <submittedName>
        <fullName evidence="2">Cupin</fullName>
    </submittedName>
</protein>
<evidence type="ECO:0000313" key="3">
    <source>
        <dbReference type="Proteomes" id="UP000824633"/>
    </source>
</evidence>
<dbReference type="Proteomes" id="UP000824633">
    <property type="component" value="Chromosome"/>
</dbReference>
<accession>A0ABM7T7W9</accession>
<gene>
    <name evidence="2" type="ORF">psyc5s11_31180</name>
</gene>
<dbReference type="InterPro" id="IPR014710">
    <property type="entry name" value="RmlC-like_jellyroll"/>
</dbReference>
<feature type="region of interest" description="Disordered" evidence="1">
    <location>
        <begin position="1"/>
        <end position="28"/>
    </location>
</feature>